<dbReference type="InterPro" id="IPR014729">
    <property type="entry name" value="Rossmann-like_a/b/a_fold"/>
</dbReference>
<dbReference type="SUPFAM" id="SSF52402">
    <property type="entry name" value="Adenine nucleotide alpha hydrolases-like"/>
    <property type="match status" value="2"/>
</dbReference>
<dbReference type="AlphaFoldDB" id="A0A6I6E7W4"/>
<sequence>MTASLVVGYTATPAGADAVALAGRLSAATGAAIEIVLVLPAEGRNALTPPNASYDEYVRGQARDWLRDAAAALPAGVDHRAHVRTAESFAEGLHSAAREFGASHIVVGAADGGRRGRHRVGSVANELLHSSDIPVVLAPAGSAEVDAPLDRVTAAIGTRPGADVLLDDAVALAAAAGVPLRLVSLVTVDLPAGVQTAAIRVVGDTHADEVLVAARAELPADVPVEVVVAEGDSIESAVAQLDWLPGEVVLVGSSRLARPRFLFLGSTAAKMLRELPVPFIVVPRTRAPEES</sequence>
<feature type="domain" description="UspA" evidence="2">
    <location>
        <begin position="4"/>
        <end position="138"/>
    </location>
</feature>
<evidence type="ECO:0000313" key="4">
    <source>
        <dbReference type="Proteomes" id="UP000422989"/>
    </source>
</evidence>
<evidence type="ECO:0000313" key="3">
    <source>
        <dbReference type="EMBL" id="QGU28500.1"/>
    </source>
</evidence>
<dbReference type="InterPro" id="IPR006016">
    <property type="entry name" value="UspA"/>
</dbReference>
<dbReference type="OrthoDB" id="5242641at2"/>
<dbReference type="RefSeq" id="WP_156243045.1">
    <property type="nucleotide sequence ID" value="NZ_BAAAZL010000003.1"/>
</dbReference>
<evidence type="ECO:0000259" key="2">
    <source>
        <dbReference type="Pfam" id="PF00582"/>
    </source>
</evidence>
<comment type="similarity">
    <text evidence="1">Belongs to the universal stress protein A family.</text>
</comment>
<dbReference type="Gene3D" id="3.40.50.620">
    <property type="entry name" value="HUPs"/>
    <property type="match status" value="2"/>
</dbReference>
<dbReference type="Proteomes" id="UP000422989">
    <property type="component" value="Chromosome"/>
</dbReference>
<name>A0A6I6E7W4_9MICO</name>
<evidence type="ECO:0000256" key="1">
    <source>
        <dbReference type="ARBA" id="ARBA00008791"/>
    </source>
</evidence>
<dbReference type="PANTHER" id="PTHR46268">
    <property type="entry name" value="STRESS RESPONSE PROTEIN NHAX"/>
    <property type="match status" value="1"/>
</dbReference>
<proteinExistence type="inferred from homology"/>
<dbReference type="KEGG" id="moj:D7D94_13100"/>
<dbReference type="EMBL" id="CP032550">
    <property type="protein sequence ID" value="QGU28500.1"/>
    <property type="molecule type" value="Genomic_DNA"/>
</dbReference>
<keyword evidence="4" id="KW-1185">Reference proteome</keyword>
<dbReference type="PANTHER" id="PTHR46268:SF6">
    <property type="entry name" value="UNIVERSAL STRESS PROTEIN UP12"/>
    <property type="match status" value="1"/>
</dbReference>
<organism evidence="3 4">
    <name type="scientific">Microbacterium oryzae</name>
    <dbReference type="NCBI Taxonomy" id="743009"/>
    <lineage>
        <taxon>Bacteria</taxon>
        <taxon>Bacillati</taxon>
        <taxon>Actinomycetota</taxon>
        <taxon>Actinomycetes</taxon>
        <taxon>Micrococcales</taxon>
        <taxon>Microbacteriaceae</taxon>
        <taxon>Microbacterium</taxon>
    </lineage>
</organism>
<feature type="domain" description="UspA" evidence="2">
    <location>
        <begin position="150"/>
        <end position="283"/>
    </location>
</feature>
<accession>A0A6I6E7W4</accession>
<reference evidence="3 4" key="1">
    <citation type="submission" date="2018-09" db="EMBL/GenBank/DDBJ databases">
        <title>Whole genome sequencing of Microbacterium oryzae strain MB-10T.</title>
        <authorList>
            <person name="Das S.K."/>
        </authorList>
    </citation>
    <scope>NUCLEOTIDE SEQUENCE [LARGE SCALE GENOMIC DNA]</scope>
    <source>
        <strain evidence="3 4">MB-10</strain>
    </source>
</reference>
<dbReference type="CDD" id="cd00293">
    <property type="entry name" value="USP-like"/>
    <property type="match status" value="1"/>
</dbReference>
<gene>
    <name evidence="3" type="ORF">D7D94_13100</name>
</gene>
<dbReference type="Pfam" id="PF00582">
    <property type="entry name" value="Usp"/>
    <property type="match status" value="2"/>
</dbReference>
<protein>
    <submittedName>
        <fullName evidence="3">Universal stress protein</fullName>
    </submittedName>
</protein>